<protein>
    <submittedName>
        <fullName evidence="1">Uncharacterized protein</fullName>
    </submittedName>
</protein>
<dbReference type="EMBL" id="JAGGKV010000018">
    <property type="protein sequence ID" value="MBP1966124.1"/>
    <property type="molecule type" value="Genomic_DNA"/>
</dbReference>
<comment type="caution">
    <text evidence="1">The sequence shown here is derived from an EMBL/GenBank/DDBJ whole genome shotgun (WGS) entry which is preliminary data.</text>
</comment>
<sequence>MWRMILEFLYKTMSASSPDSAPDQKLWKDWPPPDNLVENLNSNFDLTDHLGGNSDFSIRKFNIGSTDMHAAIVYISIRSLREC</sequence>
<evidence type="ECO:0000313" key="1">
    <source>
        <dbReference type="EMBL" id="MBP1966124.1"/>
    </source>
</evidence>
<accession>A0ABS4I5D1</accession>
<dbReference type="Proteomes" id="UP001519344">
    <property type="component" value="Unassembled WGS sequence"/>
</dbReference>
<proteinExistence type="predicted"/>
<gene>
    <name evidence="1" type="ORF">J2Z65_005382</name>
</gene>
<evidence type="ECO:0000313" key="2">
    <source>
        <dbReference type="Proteomes" id="UP001519344"/>
    </source>
</evidence>
<name>A0ABS4I5D1_9BACL</name>
<organism evidence="1 2">
    <name type="scientific">Paenibacillus aceris</name>
    <dbReference type="NCBI Taxonomy" id="869555"/>
    <lineage>
        <taxon>Bacteria</taxon>
        <taxon>Bacillati</taxon>
        <taxon>Bacillota</taxon>
        <taxon>Bacilli</taxon>
        <taxon>Bacillales</taxon>
        <taxon>Paenibacillaceae</taxon>
        <taxon>Paenibacillus</taxon>
    </lineage>
</organism>
<keyword evidence="2" id="KW-1185">Reference proteome</keyword>
<reference evidence="1 2" key="1">
    <citation type="submission" date="2021-03" db="EMBL/GenBank/DDBJ databases">
        <title>Genomic Encyclopedia of Type Strains, Phase IV (KMG-IV): sequencing the most valuable type-strain genomes for metagenomic binning, comparative biology and taxonomic classification.</title>
        <authorList>
            <person name="Goeker M."/>
        </authorList>
    </citation>
    <scope>NUCLEOTIDE SEQUENCE [LARGE SCALE GENOMIC DNA]</scope>
    <source>
        <strain evidence="1 2">DSM 24950</strain>
    </source>
</reference>